<sequence length="91" mass="10152">MYDVERFGGEVAGHEVVLEFDTRRVVLNQANLLVDGDRVDTGKVFYGDKQLRTTLDDGTEVEVALHSGMAGELTRAQLRQADGSWRDLTKL</sequence>
<organism evidence="1 2">
    <name type="scientific">Solirubrobacter deserti</name>
    <dbReference type="NCBI Taxonomy" id="2282478"/>
    <lineage>
        <taxon>Bacteria</taxon>
        <taxon>Bacillati</taxon>
        <taxon>Actinomycetota</taxon>
        <taxon>Thermoleophilia</taxon>
        <taxon>Solirubrobacterales</taxon>
        <taxon>Solirubrobacteraceae</taxon>
        <taxon>Solirubrobacter</taxon>
    </lineage>
</organism>
<accession>A0ABT4RRT7</accession>
<reference evidence="1" key="1">
    <citation type="submission" date="2022-10" db="EMBL/GenBank/DDBJ databases">
        <title>The WGS of Solirubrobacter sp. CPCC 204708.</title>
        <authorList>
            <person name="Jiang Z."/>
        </authorList>
    </citation>
    <scope>NUCLEOTIDE SEQUENCE</scope>
    <source>
        <strain evidence="1">CPCC 204708</strain>
    </source>
</reference>
<dbReference type="RefSeq" id="WP_202956327.1">
    <property type="nucleotide sequence ID" value="NZ_JAPCID010000054.1"/>
</dbReference>
<dbReference type="Proteomes" id="UP001147700">
    <property type="component" value="Unassembled WGS sequence"/>
</dbReference>
<evidence type="ECO:0000313" key="1">
    <source>
        <dbReference type="EMBL" id="MDA0141300.1"/>
    </source>
</evidence>
<protein>
    <recommendedName>
        <fullName evidence="3">DUF5666 domain-containing protein</fullName>
    </recommendedName>
</protein>
<evidence type="ECO:0000313" key="2">
    <source>
        <dbReference type="Proteomes" id="UP001147700"/>
    </source>
</evidence>
<evidence type="ECO:0008006" key="3">
    <source>
        <dbReference type="Google" id="ProtNLM"/>
    </source>
</evidence>
<comment type="caution">
    <text evidence="1">The sequence shown here is derived from an EMBL/GenBank/DDBJ whole genome shotgun (WGS) entry which is preliminary data.</text>
</comment>
<name>A0ABT4RRT7_9ACTN</name>
<gene>
    <name evidence="1" type="ORF">OJ962_27635</name>
</gene>
<proteinExistence type="predicted"/>
<keyword evidence="2" id="KW-1185">Reference proteome</keyword>
<dbReference type="EMBL" id="JAPCID010000054">
    <property type="protein sequence ID" value="MDA0141300.1"/>
    <property type="molecule type" value="Genomic_DNA"/>
</dbReference>